<dbReference type="RefSeq" id="WP_027054313.1">
    <property type="nucleotide sequence ID" value="NZ_CP033361.1"/>
</dbReference>
<proteinExistence type="predicted"/>
<evidence type="ECO:0000313" key="2">
    <source>
        <dbReference type="Proteomes" id="UP000503339"/>
    </source>
</evidence>
<keyword evidence="2" id="KW-1185">Reference proteome</keyword>
<dbReference type="KEGG" id="merd:EB233_08635"/>
<evidence type="ECO:0000313" key="1">
    <source>
        <dbReference type="EMBL" id="QKC75597.1"/>
    </source>
</evidence>
<sequence length="62" mass="7177">MAQRMDKIEVGMDLAVRCRVTDTWQDNLGDQWVKVLIEGHDKPVKLKAVHFYPFDDRDFAGA</sequence>
<dbReference type="Proteomes" id="UP000503339">
    <property type="component" value="Chromosome"/>
</dbReference>
<protein>
    <submittedName>
        <fullName evidence="1">Uncharacterized protein</fullName>
    </submittedName>
</protein>
<accession>A0A6M7UIK7</accession>
<organism evidence="1 2">
    <name type="scientific">Mesorhizobium erdmanii</name>
    <dbReference type="NCBI Taxonomy" id="1777866"/>
    <lineage>
        <taxon>Bacteria</taxon>
        <taxon>Pseudomonadati</taxon>
        <taxon>Pseudomonadota</taxon>
        <taxon>Alphaproteobacteria</taxon>
        <taxon>Hyphomicrobiales</taxon>
        <taxon>Phyllobacteriaceae</taxon>
        <taxon>Mesorhizobium</taxon>
    </lineage>
</organism>
<dbReference type="AlphaFoldDB" id="A0A6M7UIK7"/>
<reference evidence="1 2" key="1">
    <citation type="submission" date="2018-10" db="EMBL/GenBank/DDBJ databases">
        <authorList>
            <person name="Perry B.J."/>
            <person name="Sullivan J.T."/>
            <person name="Murphy R.J.T."/>
            <person name="Ramsay J.P."/>
            <person name="Ronson C.W."/>
        </authorList>
    </citation>
    <scope>NUCLEOTIDE SEQUENCE [LARGE SCALE GENOMIC DNA]</scope>
    <source>
        <strain evidence="1 2">NZP2014</strain>
    </source>
</reference>
<name>A0A6M7UIK7_9HYPH</name>
<dbReference type="EMBL" id="CP033361">
    <property type="protein sequence ID" value="QKC75597.1"/>
    <property type="molecule type" value="Genomic_DNA"/>
</dbReference>
<gene>
    <name evidence="1" type="ORF">EB233_08635</name>
</gene>